<dbReference type="Proteomes" id="UP000271974">
    <property type="component" value="Unassembled WGS sequence"/>
</dbReference>
<gene>
    <name evidence="3" type="ORF">EGW08_020595</name>
</gene>
<dbReference type="Pfam" id="PF00595">
    <property type="entry name" value="PDZ"/>
    <property type="match status" value="1"/>
</dbReference>
<dbReference type="SUPFAM" id="SSF50156">
    <property type="entry name" value="PDZ domain-like"/>
    <property type="match status" value="1"/>
</dbReference>
<dbReference type="InterPro" id="IPR001478">
    <property type="entry name" value="PDZ"/>
</dbReference>
<feature type="domain" description="PDZ" evidence="2">
    <location>
        <begin position="50"/>
        <end position="116"/>
    </location>
</feature>
<dbReference type="GO" id="GO:0005737">
    <property type="term" value="C:cytoplasm"/>
    <property type="evidence" value="ECO:0007669"/>
    <property type="project" value="TreeGrafter"/>
</dbReference>
<dbReference type="GO" id="GO:0001664">
    <property type="term" value="F:G protein-coupled receptor binding"/>
    <property type="evidence" value="ECO:0007669"/>
    <property type="project" value="TreeGrafter"/>
</dbReference>
<dbReference type="InterPro" id="IPR036034">
    <property type="entry name" value="PDZ_sf"/>
</dbReference>
<dbReference type="GO" id="GO:0005085">
    <property type="term" value="F:guanyl-nucleotide exchange factor activity"/>
    <property type="evidence" value="ECO:0007669"/>
    <property type="project" value="TreeGrafter"/>
</dbReference>
<dbReference type="SMART" id="SM00228">
    <property type="entry name" value="PDZ"/>
    <property type="match status" value="1"/>
</dbReference>
<dbReference type="PROSITE" id="PS50106">
    <property type="entry name" value="PDZ"/>
    <property type="match status" value="1"/>
</dbReference>
<keyword evidence="4" id="KW-1185">Reference proteome</keyword>
<dbReference type="CDD" id="cd23069">
    <property type="entry name" value="PDZ_ARHGEF11-12-like"/>
    <property type="match status" value="1"/>
</dbReference>
<dbReference type="GO" id="GO:0007186">
    <property type="term" value="P:G protein-coupled receptor signaling pathway"/>
    <property type="evidence" value="ECO:0007669"/>
    <property type="project" value="TreeGrafter"/>
</dbReference>
<dbReference type="PANTHER" id="PTHR45872:SF2">
    <property type="entry name" value="RHO GUANINE NUCLEOTIDE EXCHANGE FACTOR 2, ISOFORM D"/>
    <property type="match status" value="1"/>
</dbReference>
<name>A0A433SQX6_ELYCH</name>
<sequence>RSSPPPSSGTRRATVLLLAGTTPCLSPPSSPVGNKEGEPPDPSSGLQQRIVIIQRDEKGYGFTVSGDNPVFVASVKPEGAAARAGVQNGDRILKVNGTLVTNRNHLDVVKLIKSGS</sequence>
<dbReference type="PANTHER" id="PTHR45872">
    <property type="entry name" value="RHO GUANINE NUCLEOTIDE EXCHANGE FACTOR 2, ISOFORM D"/>
    <property type="match status" value="1"/>
</dbReference>
<organism evidence="3 4">
    <name type="scientific">Elysia chlorotica</name>
    <name type="common">Eastern emerald elysia</name>
    <name type="synonym">Sea slug</name>
    <dbReference type="NCBI Taxonomy" id="188477"/>
    <lineage>
        <taxon>Eukaryota</taxon>
        <taxon>Metazoa</taxon>
        <taxon>Spiralia</taxon>
        <taxon>Lophotrochozoa</taxon>
        <taxon>Mollusca</taxon>
        <taxon>Gastropoda</taxon>
        <taxon>Heterobranchia</taxon>
        <taxon>Euthyneura</taxon>
        <taxon>Panpulmonata</taxon>
        <taxon>Sacoglossa</taxon>
        <taxon>Placobranchoidea</taxon>
        <taxon>Plakobranchidae</taxon>
        <taxon>Elysia</taxon>
    </lineage>
</organism>
<accession>A0A433SQX6</accession>
<dbReference type="EMBL" id="RQTK01001181">
    <property type="protein sequence ID" value="RUS71643.1"/>
    <property type="molecule type" value="Genomic_DNA"/>
</dbReference>
<evidence type="ECO:0000313" key="4">
    <source>
        <dbReference type="Proteomes" id="UP000271974"/>
    </source>
</evidence>
<evidence type="ECO:0000256" key="1">
    <source>
        <dbReference type="SAM" id="MobiDB-lite"/>
    </source>
</evidence>
<dbReference type="STRING" id="188477.A0A433SQX6"/>
<evidence type="ECO:0000313" key="3">
    <source>
        <dbReference type="EMBL" id="RUS71643.1"/>
    </source>
</evidence>
<proteinExistence type="predicted"/>
<dbReference type="Gene3D" id="2.30.42.10">
    <property type="match status" value="1"/>
</dbReference>
<feature type="region of interest" description="Disordered" evidence="1">
    <location>
        <begin position="21"/>
        <end position="47"/>
    </location>
</feature>
<feature type="non-terminal residue" evidence="3">
    <location>
        <position position="1"/>
    </location>
</feature>
<dbReference type="OrthoDB" id="2272012at2759"/>
<protein>
    <recommendedName>
        <fullName evidence="2">PDZ domain-containing protein</fullName>
    </recommendedName>
</protein>
<reference evidence="3 4" key="1">
    <citation type="submission" date="2019-01" db="EMBL/GenBank/DDBJ databases">
        <title>A draft genome assembly of the solar-powered sea slug Elysia chlorotica.</title>
        <authorList>
            <person name="Cai H."/>
            <person name="Li Q."/>
            <person name="Fang X."/>
            <person name="Li J."/>
            <person name="Curtis N.E."/>
            <person name="Altenburger A."/>
            <person name="Shibata T."/>
            <person name="Feng M."/>
            <person name="Maeda T."/>
            <person name="Schwartz J.A."/>
            <person name="Shigenobu S."/>
            <person name="Lundholm N."/>
            <person name="Nishiyama T."/>
            <person name="Yang H."/>
            <person name="Hasebe M."/>
            <person name="Li S."/>
            <person name="Pierce S.K."/>
            <person name="Wang J."/>
        </authorList>
    </citation>
    <scope>NUCLEOTIDE SEQUENCE [LARGE SCALE GENOMIC DNA]</scope>
    <source>
        <strain evidence="3">EC2010</strain>
        <tissue evidence="3">Whole organism of an adult</tissue>
    </source>
</reference>
<comment type="caution">
    <text evidence="3">The sequence shown here is derived from an EMBL/GenBank/DDBJ whole genome shotgun (WGS) entry which is preliminary data.</text>
</comment>
<evidence type="ECO:0000259" key="2">
    <source>
        <dbReference type="PROSITE" id="PS50106"/>
    </source>
</evidence>
<dbReference type="AlphaFoldDB" id="A0A433SQX6"/>